<dbReference type="Gene3D" id="3.40.50.300">
    <property type="entry name" value="P-loop containing nucleotide triphosphate hydrolases"/>
    <property type="match status" value="1"/>
</dbReference>
<keyword evidence="4" id="KW-0067">ATP-binding</keyword>
<dbReference type="Pfam" id="PF00005">
    <property type="entry name" value="ABC_tran"/>
    <property type="match status" value="1"/>
</dbReference>
<evidence type="ECO:0000256" key="3">
    <source>
        <dbReference type="ARBA" id="ARBA00022741"/>
    </source>
</evidence>
<dbReference type="InterPro" id="IPR003439">
    <property type="entry name" value="ABC_transporter-like_ATP-bd"/>
</dbReference>
<keyword evidence="2" id="KW-0813">Transport</keyword>
<dbReference type="SMART" id="SM00382">
    <property type="entry name" value="AAA"/>
    <property type="match status" value="1"/>
</dbReference>
<sequence>MANIEKKNILEVRDLVSGYGRIETLHGVSIDVPVGGITAIIGPNGSGKSSLLKSVSGLIRTWSGNVLLDGKEITNLAAHKLVSEGMTMVPQGRVVFPQLSVEENLTINAFTVKSKQVVRERLEEVYAFLPILSERRKQFAGNLSGGEQVMLSIAKVLMQKPKLLLLDEPSLGLSPKVVDFVYDRIQHLANNGVDVLVVEQNTKKALAIANHVVVLVLGDVRFEGTPDSLEKEIDLGTLFLEGRIAE</sequence>
<evidence type="ECO:0000256" key="5">
    <source>
        <dbReference type="ARBA" id="ARBA00022970"/>
    </source>
</evidence>
<comment type="similarity">
    <text evidence="1">Belongs to the ABC transporter superfamily.</text>
</comment>
<evidence type="ECO:0000313" key="9">
    <source>
        <dbReference type="EMBL" id="CAB5041031.1"/>
    </source>
</evidence>
<organism evidence="9">
    <name type="scientific">freshwater metagenome</name>
    <dbReference type="NCBI Taxonomy" id="449393"/>
    <lineage>
        <taxon>unclassified sequences</taxon>
        <taxon>metagenomes</taxon>
        <taxon>ecological metagenomes</taxon>
    </lineage>
</organism>
<feature type="domain" description="ABC transporter" evidence="6">
    <location>
        <begin position="10"/>
        <end position="242"/>
    </location>
</feature>
<dbReference type="PROSITE" id="PS00211">
    <property type="entry name" value="ABC_TRANSPORTER_1"/>
    <property type="match status" value="1"/>
</dbReference>
<dbReference type="EMBL" id="CAEZYI010000005">
    <property type="protein sequence ID" value="CAB4712614.1"/>
    <property type="molecule type" value="Genomic_DNA"/>
</dbReference>
<evidence type="ECO:0000256" key="4">
    <source>
        <dbReference type="ARBA" id="ARBA00022840"/>
    </source>
</evidence>
<accession>A0A6J7SJ53</accession>
<reference evidence="9" key="1">
    <citation type="submission" date="2020-05" db="EMBL/GenBank/DDBJ databases">
        <authorList>
            <person name="Chiriac C."/>
            <person name="Salcher M."/>
            <person name="Ghai R."/>
            <person name="Kavagutti S V."/>
        </authorList>
    </citation>
    <scope>NUCLEOTIDE SEQUENCE</scope>
</reference>
<dbReference type="GO" id="GO:0005524">
    <property type="term" value="F:ATP binding"/>
    <property type="evidence" value="ECO:0007669"/>
    <property type="project" value="UniProtKB-KW"/>
</dbReference>
<evidence type="ECO:0000313" key="7">
    <source>
        <dbReference type="EMBL" id="CAB4712614.1"/>
    </source>
</evidence>
<dbReference type="InterPro" id="IPR027417">
    <property type="entry name" value="P-loop_NTPase"/>
</dbReference>
<dbReference type="InterPro" id="IPR003593">
    <property type="entry name" value="AAA+_ATPase"/>
</dbReference>
<dbReference type="AlphaFoldDB" id="A0A6J7SJ53"/>
<dbReference type="EMBL" id="CAFAAA010000010">
    <property type="protein sequence ID" value="CAB4777514.1"/>
    <property type="molecule type" value="Genomic_DNA"/>
</dbReference>
<dbReference type="GO" id="GO:0016887">
    <property type="term" value="F:ATP hydrolysis activity"/>
    <property type="evidence" value="ECO:0007669"/>
    <property type="project" value="InterPro"/>
</dbReference>
<keyword evidence="5" id="KW-0029">Amino-acid transport</keyword>
<gene>
    <name evidence="7" type="ORF">UFOPK2662_00193</name>
    <name evidence="8" type="ORF">UFOPK2942_00486</name>
    <name evidence="9" type="ORF">UFOPK4242_00450</name>
</gene>
<proteinExistence type="inferred from homology"/>
<evidence type="ECO:0000256" key="2">
    <source>
        <dbReference type="ARBA" id="ARBA00022448"/>
    </source>
</evidence>
<dbReference type="GO" id="GO:0015658">
    <property type="term" value="F:branched-chain amino acid transmembrane transporter activity"/>
    <property type="evidence" value="ECO:0007669"/>
    <property type="project" value="TreeGrafter"/>
</dbReference>
<evidence type="ECO:0000259" key="6">
    <source>
        <dbReference type="PROSITE" id="PS50893"/>
    </source>
</evidence>
<evidence type="ECO:0000256" key="1">
    <source>
        <dbReference type="ARBA" id="ARBA00005417"/>
    </source>
</evidence>
<dbReference type="CDD" id="cd03224">
    <property type="entry name" value="ABC_TM1139_LivF_branched"/>
    <property type="match status" value="1"/>
</dbReference>
<evidence type="ECO:0000313" key="8">
    <source>
        <dbReference type="EMBL" id="CAB4777514.1"/>
    </source>
</evidence>
<dbReference type="InterPro" id="IPR052156">
    <property type="entry name" value="BCAA_Transport_ATP-bd_LivF"/>
</dbReference>
<dbReference type="InterPro" id="IPR017871">
    <property type="entry name" value="ABC_transporter-like_CS"/>
</dbReference>
<protein>
    <submittedName>
        <fullName evidence="9">Unannotated protein</fullName>
    </submittedName>
</protein>
<dbReference type="PROSITE" id="PS50893">
    <property type="entry name" value="ABC_TRANSPORTER_2"/>
    <property type="match status" value="1"/>
</dbReference>
<name>A0A6J7SJ53_9ZZZZ</name>
<dbReference type="SUPFAM" id="SSF52540">
    <property type="entry name" value="P-loop containing nucleoside triphosphate hydrolases"/>
    <property type="match status" value="1"/>
</dbReference>
<dbReference type="GO" id="GO:0015807">
    <property type="term" value="P:L-amino acid transport"/>
    <property type="evidence" value="ECO:0007669"/>
    <property type="project" value="TreeGrafter"/>
</dbReference>
<dbReference type="EMBL" id="CAFBQC010000014">
    <property type="protein sequence ID" value="CAB5041031.1"/>
    <property type="molecule type" value="Genomic_DNA"/>
</dbReference>
<dbReference type="PANTHER" id="PTHR43820">
    <property type="entry name" value="HIGH-AFFINITY BRANCHED-CHAIN AMINO ACID TRANSPORT ATP-BINDING PROTEIN LIVF"/>
    <property type="match status" value="1"/>
</dbReference>
<dbReference type="PANTHER" id="PTHR43820:SF8">
    <property type="entry name" value="ABC TRANSPORTER SUBSTRATE-BINDING PROTEIN"/>
    <property type="match status" value="1"/>
</dbReference>
<keyword evidence="3" id="KW-0547">Nucleotide-binding</keyword>